<dbReference type="PANTHER" id="PTHR33064">
    <property type="entry name" value="POL PROTEIN"/>
    <property type="match status" value="1"/>
</dbReference>
<protein>
    <recommendedName>
        <fullName evidence="1">Reverse transcriptase/retrotransposon-derived protein RNase H-like domain-containing protein</fullName>
    </recommendedName>
</protein>
<dbReference type="InterPro" id="IPR041577">
    <property type="entry name" value="RT_RNaseH_2"/>
</dbReference>
<sequence>MQLKQALIQAPVLALPDFSKKFVLEIYACEFGVGAVLMQKGHPIAFLSQTLNPTNQARSTYEKECLAILMALELWRS</sequence>
<evidence type="ECO:0000313" key="2">
    <source>
        <dbReference type="EMBL" id="JAD52546.1"/>
    </source>
</evidence>
<reference evidence="2" key="1">
    <citation type="submission" date="2014-09" db="EMBL/GenBank/DDBJ databases">
        <authorList>
            <person name="Magalhaes I.L.F."/>
            <person name="Oliveira U."/>
            <person name="Santos F.R."/>
            <person name="Vidigal T.H.D.A."/>
            <person name="Brescovit A.D."/>
            <person name="Santos A.J."/>
        </authorList>
    </citation>
    <scope>NUCLEOTIDE SEQUENCE</scope>
    <source>
        <tissue evidence="2">Shoot tissue taken approximately 20 cm above the soil surface</tissue>
    </source>
</reference>
<dbReference type="PANTHER" id="PTHR33064:SF37">
    <property type="entry name" value="RIBONUCLEASE H"/>
    <property type="match status" value="1"/>
</dbReference>
<dbReference type="InterPro" id="IPR051320">
    <property type="entry name" value="Viral_Replic_Matur_Polypro"/>
</dbReference>
<dbReference type="InterPro" id="IPR043502">
    <property type="entry name" value="DNA/RNA_pol_sf"/>
</dbReference>
<evidence type="ECO:0000259" key="1">
    <source>
        <dbReference type="Pfam" id="PF17919"/>
    </source>
</evidence>
<dbReference type="EMBL" id="GBRH01245349">
    <property type="protein sequence ID" value="JAD52546.1"/>
    <property type="molecule type" value="Transcribed_RNA"/>
</dbReference>
<dbReference type="AlphaFoldDB" id="A0A0A9AN35"/>
<dbReference type="Pfam" id="PF17919">
    <property type="entry name" value="RT_RNaseH_2"/>
    <property type="match status" value="1"/>
</dbReference>
<dbReference type="Gene3D" id="3.10.20.370">
    <property type="match status" value="1"/>
</dbReference>
<organism evidence="2">
    <name type="scientific">Arundo donax</name>
    <name type="common">Giant reed</name>
    <name type="synonym">Donax arundinaceus</name>
    <dbReference type="NCBI Taxonomy" id="35708"/>
    <lineage>
        <taxon>Eukaryota</taxon>
        <taxon>Viridiplantae</taxon>
        <taxon>Streptophyta</taxon>
        <taxon>Embryophyta</taxon>
        <taxon>Tracheophyta</taxon>
        <taxon>Spermatophyta</taxon>
        <taxon>Magnoliopsida</taxon>
        <taxon>Liliopsida</taxon>
        <taxon>Poales</taxon>
        <taxon>Poaceae</taxon>
        <taxon>PACMAD clade</taxon>
        <taxon>Arundinoideae</taxon>
        <taxon>Arundineae</taxon>
        <taxon>Arundo</taxon>
    </lineage>
</organism>
<reference evidence="2" key="2">
    <citation type="journal article" date="2015" name="Data Brief">
        <title>Shoot transcriptome of the giant reed, Arundo donax.</title>
        <authorList>
            <person name="Barrero R.A."/>
            <person name="Guerrero F.D."/>
            <person name="Moolhuijzen P."/>
            <person name="Goolsby J.A."/>
            <person name="Tidwell J."/>
            <person name="Bellgard S.E."/>
            <person name="Bellgard M.I."/>
        </authorList>
    </citation>
    <scope>NUCLEOTIDE SEQUENCE</scope>
    <source>
        <tissue evidence="2">Shoot tissue taken approximately 20 cm above the soil surface</tissue>
    </source>
</reference>
<feature type="domain" description="Reverse transcriptase/retrotransposon-derived protein RNase H-like" evidence="1">
    <location>
        <begin position="2"/>
        <end position="76"/>
    </location>
</feature>
<proteinExistence type="predicted"/>
<dbReference type="SUPFAM" id="SSF56672">
    <property type="entry name" value="DNA/RNA polymerases"/>
    <property type="match status" value="1"/>
</dbReference>
<accession>A0A0A9AN35</accession>
<name>A0A0A9AN35_ARUDO</name>